<dbReference type="InterPro" id="IPR022468">
    <property type="entry name" value="PhnX-like"/>
</dbReference>
<dbReference type="PANTHER" id="PTHR43434:SF19">
    <property type="entry name" value="PHOSPHONOACETALDEHYDE HYDROLASE"/>
    <property type="match status" value="1"/>
</dbReference>
<gene>
    <name evidence="1" type="ORF">GCM10022286_10110</name>
</gene>
<evidence type="ECO:0000313" key="1">
    <source>
        <dbReference type="EMBL" id="GAA4157917.1"/>
    </source>
</evidence>
<dbReference type="EMBL" id="BAABBV010000001">
    <property type="protein sequence ID" value="GAA4157917.1"/>
    <property type="molecule type" value="Genomic_DNA"/>
</dbReference>
<dbReference type="SFLD" id="SFLDS00003">
    <property type="entry name" value="Haloacid_Dehalogenase"/>
    <property type="match status" value="1"/>
</dbReference>
<name>A0ABP7ZIP8_9MICO</name>
<dbReference type="Pfam" id="PF00702">
    <property type="entry name" value="Hydrolase"/>
    <property type="match status" value="1"/>
</dbReference>
<dbReference type="RefSeq" id="WP_344790660.1">
    <property type="nucleotide sequence ID" value="NZ_BAABBV010000001.1"/>
</dbReference>
<dbReference type="SFLD" id="SFLDG01129">
    <property type="entry name" value="C1.5:_HAD__Beta-PGM__Phosphata"/>
    <property type="match status" value="1"/>
</dbReference>
<evidence type="ECO:0000313" key="2">
    <source>
        <dbReference type="Proteomes" id="UP001415169"/>
    </source>
</evidence>
<dbReference type="PANTHER" id="PTHR43434">
    <property type="entry name" value="PHOSPHOGLYCOLATE PHOSPHATASE"/>
    <property type="match status" value="1"/>
</dbReference>
<dbReference type="NCBIfam" id="TIGR03351">
    <property type="entry name" value="PhnX-like"/>
    <property type="match status" value="1"/>
</dbReference>
<proteinExistence type="predicted"/>
<dbReference type="Proteomes" id="UP001415169">
    <property type="component" value="Unassembled WGS sequence"/>
</dbReference>
<dbReference type="SUPFAM" id="SSF56784">
    <property type="entry name" value="HAD-like"/>
    <property type="match status" value="1"/>
</dbReference>
<protein>
    <submittedName>
        <fullName evidence="1">Phosphonatase-like hydrolase</fullName>
    </submittedName>
</protein>
<reference evidence="1" key="1">
    <citation type="journal article" date="2014" name="Int. J. Syst. Evol. Microbiol.">
        <title>Complete genome of a new Firmicutes species belonging to the dominant human colonic microbiota ('Ruminococcus bicirculans') reveals two chromosomes and a selective capacity to utilize plant glucans.</title>
        <authorList>
            <consortium name="NISC Comparative Sequencing Program"/>
            <person name="Wegmann U."/>
            <person name="Louis P."/>
            <person name="Goesmann A."/>
            <person name="Henrissat B."/>
            <person name="Duncan S.H."/>
            <person name="Flint H.J."/>
        </authorList>
    </citation>
    <scope>NUCLEOTIDE SEQUENCE</scope>
    <source>
        <strain evidence="1">JCM 17590</strain>
    </source>
</reference>
<sequence>MTIRLVSLDMAGTTIAEAGTVYAVLRSTVEDATGKTISDELLSKWGGTSKHAAIGGLLEALGESTDRQDELFEQFRTTLRAQYLADKPTIIPGVREAVASLRASGVKVALQTGYSRDVAELLLEIVGWKVGSGDDADVDALVTSDEVPASRPEPFLIYRTMELTGVDTPSEVLVAGDTANDLGAGVAAGVRYIVGVLTGAYTAEELGRHRHTHLLPSVADIPSLLERDGELPA</sequence>
<dbReference type="InterPro" id="IPR050155">
    <property type="entry name" value="HAD-like_hydrolase_sf"/>
</dbReference>
<keyword evidence="2" id="KW-1185">Reference proteome</keyword>
<organism evidence="1 2">
    <name type="scientific">Gryllotalpicola daejeonensis</name>
    <dbReference type="NCBI Taxonomy" id="993087"/>
    <lineage>
        <taxon>Bacteria</taxon>
        <taxon>Bacillati</taxon>
        <taxon>Actinomycetota</taxon>
        <taxon>Actinomycetes</taxon>
        <taxon>Micrococcales</taxon>
        <taxon>Microbacteriaceae</taxon>
        <taxon>Gryllotalpicola</taxon>
    </lineage>
</organism>
<dbReference type="InterPro" id="IPR023214">
    <property type="entry name" value="HAD_sf"/>
</dbReference>
<accession>A0ABP7ZIP8</accession>
<reference evidence="1" key="2">
    <citation type="submission" date="2023-12" db="EMBL/GenBank/DDBJ databases">
        <authorList>
            <person name="Sun Q."/>
            <person name="Inoue M."/>
        </authorList>
    </citation>
    <scope>NUCLEOTIDE SEQUENCE</scope>
    <source>
        <strain evidence="1">JCM 17590</strain>
    </source>
</reference>
<comment type="caution">
    <text evidence="1">The sequence shown here is derived from an EMBL/GenBank/DDBJ whole genome shotgun (WGS) entry which is preliminary data.</text>
</comment>
<dbReference type="InterPro" id="IPR036412">
    <property type="entry name" value="HAD-like_sf"/>
</dbReference>
<dbReference type="Gene3D" id="3.40.50.1000">
    <property type="entry name" value="HAD superfamily/HAD-like"/>
    <property type="match status" value="1"/>
</dbReference>